<dbReference type="AlphaFoldDB" id="A0A0F0CLD4"/>
<reference evidence="1 2" key="1">
    <citation type="submission" date="2015-02" db="EMBL/GenBank/DDBJ databases">
        <title>Single-cell genomics of uncultivated deep-branching MTB reveals a conserved set of magnetosome genes.</title>
        <authorList>
            <person name="Kolinko S."/>
            <person name="Richter M."/>
            <person name="Glockner F.O."/>
            <person name="Brachmann A."/>
            <person name="Schuler D."/>
        </authorList>
    </citation>
    <scope>NUCLEOTIDE SEQUENCE [LARGE SCALE GENOMIC DNA]</scope>
    <source>
        <strain evidence="1">SKK-01</strain>
    </source>
</reference>
<gene>
    <name evidence="1" type="ORF">OMAG_002066</name>
</gene>
<comment type="caution">
    <text evidence="1">The sequence shown here is derived from an EMBL/GenBank/DDBJ whole genome shotgun (WGS) entry which is preliminary data.</text>
</comment>
<sequence>MFDRGDSNDWKDLLEEGKSYFSLVKQELAYKGKDVQEELKDQICQHSQSGVGYLLKAFLAFKNAEAGREQENFVHVLSLKYLKERAVKIDKAFKDIEAVELDYILSDERFYKSGRLDLRLPTLEDAKISSKILFKTCRLVCKKIEGKFDLSKKEMKE</sequence>
<protein>
    <recommendedName>
        <fullName evidence="3">HEPN domain-containing protein</fullName>
    </recommendedName>
</protein>
<evidence type="ECO:0000313" key="2">
    <source>
        <dbReference type="Proteomes" id="UP000033428"/>
    </source>
</evidence>
<evidence type="ECO:0008006" key="3">
    <source>
        <dbReference type="Google" id="ProtNLM"/>
    </source>
</evidence>
<evidence type="ECO:0000313" key="1">
    <source>
        <dbReference type="EMBL" id="KJJ84067.1"/>
    </source>
</evidence>
<accession>A0A0F0CLD4</accession>
<dbReference type="Proteomes" id="UP000033428">
    <property type="component" value="Unassembled WGS sequence"/>
</dbReference>
<dbReference type="EMBL" id="JYNY01000409">
    <property type="protein sequence ID" value="KJJ84067.1"/>
    <property type="molecule type" value="Genomic_DNA"/>
</dbReference>
<proteinExistence type="predicted"/>
<organism evidence="1 2">
    <name type="scientific">Candidatus Omnitrophus magneticus</name>
    <dbReference type="NCBI Taxonomy" id="1609969"/>
    <lineage>
        <taxon>Bacteria</taxon>
        <taxon>Pseudomonadati</taxon>
        <taxon>Candidatus Omnitrophota</taxon>
        <taxon>Candidatus Omnitrophus</taxon>
    </lineage>
</organism>
<keyword evidence="2" id="KW-1185">Reference proteome</keyword>
<name>A0A0F0CLD4_9BACT</name>